<dbReference type="EMBL" id="JAUJYO010000006">
    <property type="protein sequence ID" value="KAK1313494.1"/>
    <property type="molecule type" value="Genomic_DNA"/>
</dbReference>
<keyword evidence="9" id="KW-1185">Reference proteome</keyword>
<accession>A0AAV9EKM3</accession>
<evidence type="ECO:0000256" key="6">
    <source>
        <dbReference type="ARBA" id="ARBA00023136"/>
    </source>
</evidence>
<keyword evidence="2" id="KW-0813">Transport</keyword>
<protein>
    <recommendedName>
        <fullName evidence="10">Lysosomal cystine transporter</fullName>
    </recommendedName>
</protein>
<evidence type="ECO:0000256" key="7">
    <source>
        <dbReference type="SAM" id="Phobius"/>
    </source>
</evidence>
<evidence type="ECO:0000313" key="9">
    <source>
        <dbReference type="Proteomes" id="UP001180020"/>
    </source>
</evidence>
<keyword evidence="4" id="KW-0677">Repeat</keyword>
<dbReference type="Proteomes" id="UP001180020">
    <property type="component" value="Unassembled WGS sequence"/>
</dbReference>
<gene>
    <name evidence="8" type="ORF">QJS10_CPA06g01304</name>
</gene>
<sequence>MSYWKSRPLGIAYQTLGWIAFISWSFSFYPLVILNYRRKSVVGVNFDFLVLNVTKHTSYLIYNAVLFFSRAVQRQYRENYGFDEAIEAIAPAV</sequence>
<evidence type="ECO:0008006" key="10">
    <source>
        <dbReference type="Google" id="ProtNLM"/>
    </source>
</evidence>
<evidence type="ECO:0000256" key="1">
    <source>
        <dbReference type="ARBA" id="ARBA00004127"/>
    </source>
</evidence>
<name>A0AAV9EKM3_ACOCL</name>
<dbReference type="Pfam" id="PF04193">
    <property type="entry name" value="PQ-loop"/>
    <property type="match status" value="1"/>
</dbReference>
<keyword evidence="3 7" id="KW-0812">Transmembrane</keyword>
<reference evidence="8" key="2">
    <citation type="submission" date="2023-06" db="EMBL/GenBank/DDBJ databases">
        <authorList>
            <person name="Ma L."/>
            <person name="Liu K.-W."/>
            <person name="Li Z."/>
            <person name="Hsiao Y.-Y."/>
            <person name="Qi Y."/>
            <person name="Fu T."/>
            <person name="Tang G."/>
            <person name="Zhang D."/>
            <person name="Sun W.-H."/>
            <person name="Liu D.-K."/>
            <person name="Li Y."/>
            <person name="Chen G.-Z."/>
            <person name="Liu X.-D."/>
            <person name="Liao X.-Y."/>
            <person name="Jiang Y.-T."/>
            <person name="Yu X."/>
            <person name="Hao Y."/>
            <person name="Huang J."/>
            <person name="Zhao X.-W."/>
            <person name="Ke S."/>
            <person name="Chen Y.-Y."/>
            <person name="Wu W.-L."/>
            <person name="Hsu J.-L."/>
            <person name="Lin Y.-F."/>
            <person name="Huang M.-D."/>
            <person name="Li C.-Y."/>
            <person name="Huang L."/>
            <person name="Wang Z.-W."/>
            <person name="Zhao X."/>
            <person name="Zhong W.-Y."/>
            <person name="Peng D.-H."/>
            <person name="Ahmad S."/>
            <person name="Lan S."/>
            <person name="Zhang J.-S."/>
            <person name="Tsai W.-C."/>
            <person name="Van De Peer Y."/>
            <person name="Liu Z.-J."/>
        </authorList>
    </citation>
    <scope>NUCLEOTIDE SEQUENCE</scope>
    <source>
        <strain evidence="8">CP</strain>
        <tissue evidence="8">Leaves</tissue>
    </source>
</reference>
<keyword evidence="6 7" id="KW-0472">Membrane</keyword>
<dbReference type="GO" id="GO:0015184">
    <property type="term" value="F:L-cystine transmembrane transporter activity"/>
    <property type="evidence" value="ECO:0007669"/>
    <property type="project" value="TreeGrafter"/>
</dbReference>
<proteinExistence type="predicted"/>
<comment type="caution">
    <text evidence="8">The sequence shown here is derived from an EMBL/GenBank/DDBJ whole genome shotgun (WGS) entry which is preliminary data.</text>
</comment>
<evidence type="ECO:0000256" key="5">
    <source>
        <dbReference type="ARBA" id="ARBA00022989"/>
    </source>
</evidence>
<keyword evidence="5 7" id="KW-1133">Transmembrane helix</keyword>
<dbReference type="PANTHER" id="PTHR13131:SF5">
    <property type="entry name" value="CYSTINOSIN"/>
    <property type="match status" value="1"/>
</dbReference>
<dbReference type="Gene3D" id="1.20.1280.290">
    <property type="match status" value="1"/>
</dbReference>
<comment type="subcellular location">
    <subcellularLocation>
        <location evidence="1">Endomembrane system</location>
        <topology evidence="1">Multi-pass membrane protein</topology>
    </subcellularLocation>
</comment>
<evidence type="ECO:0000256" key="2">
    <source>
        <dbReference type="ARBA" id="ARBA00022448"/>
    </source>
</evidence>
<dbReference type="InterPro" id="IPR005282">
    <property type="entry name" value="LC_transporter"/>
</dbReference>
<reference evidence="8" key="1">
    <citation type="journal article" date="2023" name="Nat. Commun.">
        <title>Diploid and tetraploid genomes of Acorus and the evolution of monocots.</title>
        <authorList>
            <person name="Ma L."/>
            <person name="Liu K.W."/>
            <person name="Li Z."/>
            <person name="Hsiao Y.Y."/>
            <person name="Qi Y."/>
            <person name="Fu T."/>
            <person name="Tang G.D."/>
            <person name="Zhang D."/>
            <person name="Sun W.H."/>
            <person name="Liu D.K."/>
            <person name="Li Y."/>
            <person name="Chen G.Z."/>
            <person name="Liu X.D."/>
            <person name="Liao X.Y."/>
            <person name="Jiang Y.T."/>
            <person name="Yu X."/>
            <person name="Hao Y."/>
            <person name="Huang J."/>
            <person name="Zhao X.W."/>
            <person name="Ke S."/>
            <person name="Chen Y.Y."/>
            <person name="Wu W.L."/>
            <person name="Hsu J.L."/>
            <person name="Lin Y.F."/>
            <person name="Huang M.D."/>
            <person name="Li C.Y."/>
            <person name="Huang L."/>
            <person name="Wang Z.W."/>
            <person name="Zhao X."/>
            <person name="Zhong W.Y."/>
            <person name="Peng D.H."/>
            <person name="Ahmad S."/>
            <person name="Lan S."/>
            <person name="Zhang J.S."/>
            <person name="Tsai W.C."/>
            <person name="Van de Peer Y."/>
            <person name="Liu Z.J."/>
        </authorList>
    </citation>
    <scope>NUCLEOTIDE SEQUENCE</scope>
    <source>
        <strain evidence="8">CP</strain>
    </source>
</reference>
<dbReference type="GO" id="GO:0012505">
    <property type="term" value="C:endomembrane system"/>
    <property type="evidence" value="ECO:0007669"/>
    <property type="project" value="UniProtKB-SubCell"/>
</dbReference>
<dbReference type="AlphaFoldDB" id="A0AAV9EKM3"/>
<dbReference type="InterPro" id="IPR006603">
    <property type="entry name" value="PQ-loop_rpt"/>
</dbReference>
<evidence type="ECO:0000256" key="3">
    <source>
        <dbReference type="ARBA" id="ARBA00022692"/>
    </source>
</evidence>
<dbReference type="PANTHER" id="PTHR13131">
    <property type="entry name" value="CYSTINOSIN"/>
    <property type="match status" value="1"/>
</dbReference>
<dbReference type="GO" id="GO:0005774">
    <property type="term" value="C:vacuolar membrane"/>
    <property type="evidence" value="ECO:0007669"/>
    <property type="project" value="TreeGrafter"/>
</dbReference>
<evidence type="ECO:0000256" key="4">
    <source>
        <dbReference type="ARBA" id="ARBA00022737"/>
    </source>
</evidence>
<organism evidence="8 9">
    <name type="scientific">Acorus calamus</name>
    <name type="common">Sweet flag</name>
    <dbReference type="NCBI Taxonomy" id="4465"/>
    <lineage>
        <taxon>Eukaryota</taxon>
        <taxon>Viridiplantae</taxon>
        <taxon>Streptophyta</taxon>
        <taxon>Embryophyta</taxon>
        <taxon>Tracheophyta</taxon>
        <taxon>Spermatophyta</taxon>
        <taxon>Magnoliopsida</taxon>
        <taxon>Liliopsida</taxon>
        <taxon>Acoraceae</taxon>
        <taxon>Acorus</taxon>
    </lineage>
</organism>
<feature type="transmembrane region" description="Helical" evidence="7">
    <location>
        <begin position="12"/>
        <end position="32"/>
    </location>
</feature>
<evidence type="ECO:0000313" key="8">
    <source>
        <dbReference type="EMBL" id="KAK1313494.1"/>
    </source>
</evidence>